<dbReference type="EMBL" id="CAKOAT010342932">
    <property type="protein sequence ID" value="CAH8362841.1"/>
    <property type="molecule type" value="Genomic_DNA"/>
</dbReference>
<dbReference type="Proteomes" id="UP001642260">
    <property type="component" value="Unassembled WGS sequence"/>
</dbReference>
<name>A0ABC8KZW8_ERUVS</name>
<reference evidence="2 3" key="1">
    <citation type="submission" date="2022-03" db="EMBL/GenBank/DDBJ databases">
        <authorList>
            <person name="Macdonald S."/>
            <person name="Ahmed S."/>
            <person name="Newling K."/>
        </authorList>
    </citation>
    <scope>NUCLEOTIDE SEQUENCE [LARGE SCALE GENOMIC DNA]</scope>
</reference>
<evidence type="ECO:0000313" key="3">
    <source>
        <dbReference type="Proteomes" id="UP001642260"/>
    </source>
</evidence>
<evidence type="ECO:0000256" key="1">
    <source>
        <dbReference type="SAM" id="MobiDB-lite"/>
    </source>
</evidence>
<proteinExistence type="predicted"/>
<protein>
    <submittedName>
        <fullName evidence="2">Uncharacterized protein</fullName>
    </submittedName>
</protein>
<accession>A0ABC8KZW8</accession>
<feature type="compositionally biased region" description="Basic and acidic residues" evidence="1">
    <location>
        <begin position="22"/>
        <end position="40"/>
    </location>
</feature>
<keyword evidence="3" id="KW-1185">Reference proteome</keyword>
<feature type="region of interest" description="Disordered" evidence="1">
    <location>
        <begin position="1"/>
        <end position="45"/>
    </location>
</feature>
<gene>
    <name evidence="2" type="ORF">ERUC_LOCUS28597</name>
</gene>
<comment type="caution">
    <text evidence="2">The sequence shown here is derived from an EMBL/GenBank/DDBJ whole genome shotgun (WGS) entry which is preliminary data.</text>
</comment>
<evidence type="ECO:0000313" key="2">
    <source>
        <dbReference type="EMBL" id="CAH8362841.1"/>
    </source>
</evidence>
<dbReference type="AlphaFoldDB" id="A0ABC8KZW8"/>
<organism evidence="2 3">
    <name type="scientific">Eruca vesicaria subsp. sativa</name>
    <name type="common">Garden rocket</name>
    <name type="synonym">Eruca sativa</name>
    <dbReference type="NCBI Taxonomy" id="29727"/>
    <lineage>
        <taxon>Eukaryota</taxon>
        <taxon>Viridiplantae</taxon>
        <taxon>Streptophyta</taxon>
        <taxon>Embryophyta</taxon>
        <taxon>Tracheophyta</taxon>
        <taxon>Spermatophyta</taxon>
        <taxon>Magnoliopsida</taxon>
        <taxon>eudicotyledons</taxon>
        <taxon>Gunneridae</taxon>
        <taxon>Pentapetalae</taxon>
        <taxon>rosids</taxon>
        <taxon>malvids</taxon>
        <taxon>Brassicales</taxon>
        <taxon>Brassicaceae</taxon>
        <taxon>Brassiceae</taxon>
        <taxon>Eruca</taxon>
    </lineage>
</organism>
<sequence length="61" mass="7040">MDSGLSWADQWDTNPDPPQTCTKEDEGKKKTKKKKDEDGSIKSLGKNILGFQWMKDLRKKK</sequence>